<comment type="caution">
    <text evidence="4">The sequence shown here is derived from an EMBL/GenBank/DDBJ whole genome shotgun (WGS) entry which is preliminary data.</text>
</comment>
<dbReference type="InterPro" id="IPR035979">
    <property type="entry name" value="RBD_domain_sf"/>
</dbReference>
<evidence type="ECO:0000313" key="4">
    <source>
        <dbReference type="EMBL" id="KAF7814832.1"/>
    </source>
</evidence>
<dbReference type="PANTHER" id="PTHR23139">
    <property type="entry name" value="RNA-BINDING PROTEIN"/>
    <property type="match status" value="1"/>
</dbReference>
<dbReference type="Proteomes" id="UP000634136">
    <property type="component" value="Unassembled WGS sequence"/>
</dbReference>
<dbReference type="GO" id="GO:0008380">
    <property type="term" value="P:RNA splicing"/>
    <property type="evidence" value="ECO:0007669"/>
    <property type="project" value="UniProtKB-KW"/>
</dbReference>
<accession>A0A834T6J8</accession>
<protein>
    <submittedName>
        <fullName evidence="4">Splicing factor U2AF 65 kDa subunit</fullName>
    </submittedName>
</protein>
<dbReference type="EMBL" id="JAAIUW010000009">
    <property type="protein sequence ID" value="KAF7814832.1"/>
    <property type="molecule type" value="Genomic_DNA"/>
</dbReference>
<dbReference type="GO" id="GO:0003723">
    <property type="term" value="F:RNA binding"/>
    <property type="evidence" value="ECO:0007669"/>
    <property type="project" value="UniProtKB-KW"/>
</dbReference>
<keyword evidence="5" id="KW-1185">Reference proteome</keyword>
<keyword evidence="3" id="KW-0508">mRNA splicing</keyword>
<reference evidence="4" key="1">
    <citation type="submission" date="2020-09" db="EMBL/GenBank/DDBJ databases">
        <title>Genome-Enabled Discovery of Anthraquinone Biosynthesis in Senna tora.</title>
        <authorList>
            <person name="Kang S.-H."/>
            <person name="Pandey R.P."/>
            <person name="Lee C.-M."/>
            <person name="Sim J.-S."/>
            <person name="Jeong J.-T."/>
            <person name="Choi B.-S."/>
            <person name="Jung M."/>
            <person name="Ginzburg D."/>
            <person name="Zhao K."/>
            <person name="Won S.Y."/>
            <person name="Oh T.-J."/>
            <person name="Yu Y."/>
            <person name="Kim N.-H."/>
            <person name="Lee O.R."/>
            <person name="Lee T.-H."/>
            <person name="Bashyal P."/>
            <person name="Kim T.-S."/>
            <person name="Lee W.-H."/>
            <person name="Kawkins C."/>
            <person name="Kim C.-K."/>
            <person name="Kim J.S."/>
            <person name="Ahn B.O."/>
            <person name="Rhee S.Y."/>
            <person name="Sohng J.K."/>
        </authorList>
    </citation>
    <scope>NUCLEOTIDE SEQUENCE</scope>
    <source>
        <tissue evidence="4">Leaf</tissue>
    </source>
</reference>
<evidence type="ECO:0000256" key="1">
    <source>
        <dbReference type="ARBA" id="ARBA00022664"/>
    </source>
</evidence>
<dbReference type="GO" id="GO:0006397">
    <property type="term" value="P:mRNA processing"/>
    <property type="evidence" value="ECO:0007669"/>
    <property type="project" value="UniProtKB-KW"/>
</dbReference>
<dbReference type="SUPFAM" id="SSF54928">
    <property type="entry name" value="RNA-binding domain, RBD"/>
    <property type="match status" value="1"/>
</dbReference>
<evidence type="ECO:0000313" key="5">
    <source>
        <dbReference type="Proteomes" id="UP000634136"/>
    </source>
</evidence>
<dbReference type="OrthoDB" id="10266058at2759"/>
<dbReference type="AlphaFoldDB" id="A0A834T6J8"/>
<dbReference type="Gene3D" id="3.30.70.330">
    <property type="match status" value="1"/>
</dbReference>
<evidence type="ECO:0000256" key="3">
    <source>
        <dbReference type="ARBA" id="ARBA00023187"/>
    </source>
</evidence>
<proteinExistence type="predicted"/>
<keyword evidence="1" id="KW-0507">mRNA processing</keyword>
<name>A0A834T6J8_9FABA</name>
<evidence type="ECO:0000256" key="2">
    <source>
        <dbReference type="ARBA" id="ARBA00022884"/>
    </source>
</evidence>
<sequence length="488" mass="54162">MGYQFEIKYKPGKENRVANALSRRGETMELKAYSVWKYDSLEEWTQEVQKDEKLSQVFQQLLTGQNTGAEYSLKNGCLLYKGRLVLPKASTLILRLIKEFHSSPIVLLLSSVFESNYCYNIIHFSVVLSYVDHSVTLKACAGLNGMKLAGEVLTVVQAMPNVSSSEDYGKPPSYEIPEHAKPLLSKPTQVLKIKNVLNTITKDKGPHSGKLFLMIQMIILFIACELSDSSSPSGHSFINISAESSVMRYGTVKSINVVKHSSDRNEATKLEEREVIIDVSSDGASQHFVCDTHNTESSFSEKATYPESTAISEVEFHSGNNAESSIGVDNLEDKSCQREQVMCDTTAVEDKGNKSIPNVISRECPDDHNTSHQSELHDYIVADETNVDIENKMVAGNTDLNHDSCEIPEGFTKLNPSLETKLIGANNGISKEDDICDHVFDAASVLVEYGRTESCCKAAHCFNGRVFDGRMISVEYVALSLYKARFTK</sequence>
<keyword evidence="2" id="KW-0694">RNA-binding</keyword>
<gene>
    <name evidence="4" type="ORF">G2W53_028801</name>
</gene>
<dbReference type="InterPro" id="IPR012677">
    <property type="entry name" value="Nucleotide-bd_a/b_plait_sf"/>
</dbReference>
<organism evidence="4 5">
    <name type="scientific">Senna tora</name>
    <dbReference type="NCBI Taxonomy" id="362788"/>
    <lineage>
        <taxon>Eukaryota</taxon>
        <taxon>Viridiplantae</taxon>
        <taxon>Streptophyta</taxon>
        <taxon>Embryophyta</taxon>
        <taxon>Tracheophyta</taxon>
        <taxon>Spermatophyta</taxon>
        <taxon>Magnoliopsida</taxon>
        <taxon>eudicotyledons</taxon>
        <taxon>Gunneridae</taxon>
        <taxon>Pentapetalae</taxon>
        <taxon>rosids</taxon>
        <taxon>fabids</taxon>
        <taxon>Fabales</taxon>
        <taxon>Fabaceae</taxon>
        <taxon>Caesalpinioideae</taxon>
        <taxon>Cassia clade</taxon>
        <taxon>Senna</taxon>
    </lineage>
</organism>